<evidence type="ECO:0000256" key="7">
    <source>
        <dbReference type="HAMAP-Rule" id="MF_00558"/>
    </source>
</evidence>
<comment type="function">
    <text evidence="7">Succinyl-CoA synthetase functions in the citric acid cycle (TCA), coupling the hydrolysis of succinyl-CoA to the synthesis of either ATP or GTP and thus represents the only step of substrate-level phosphorylation in the TCA. The beta subunit provides nucleotide specificity of the enzyme and binds the substrate succinate, while the binding sites for coenzyme A and phosphate are found in the alpha subunit.</text>
</comment>
<feature type="binding site" evidence="7">
    <location>
        <position position="90"/>
    </location>
    <ligand>
        <name>ATP</name>
        <dbReference type="ChEBI" id="CHEBI:30616"/>
    </ligand>
</feature>
<name>A0A2T2WJ24_9FIRM</name>
<protein>
    <recommendedName>
        <fullName evidence="7">Succinate--CoA ligase [ADP-forming] subunit beta</fullName>
        <ecNumber evidence="7">6.2.1.5</ecNumber>
    </recommendedName>
    <alternativeName>
        <fullName evidence="7">Succinyl-CoA synthetase subunit beta</fullName>
        <shortName evidence="7">SCS-beta</shortName>
    </alternativeName>
</protein>
<dbReference type="HAMAP" id="MF_00558">
    <property type="entry name" value="Succ_CoA_beta"/>
    <property type="match status" value="1"/>
</dbReference>
<dbReference type="Proteomes" id="UP000241848">
    <property type="component" value="Unassembled WGS sequence"/>
</dbReference>
<evidence type="ECO:0000256" key="3">
    <source>
        <dbReference type="ARBA" id="ARBA00022598"/>
    </source>
</evidence>
<comment type="catalytic activity">
    <reaction evidence="7">
        <text>succinate + ATP + CoA = succinyl-CoA + ADP + phosphate</text>
        <dbReference type="Rhea" id="RHEA:17661"/>
        <dbReference type="ChEBI" id="CHEBI:30031"/>
        <dbReference type="ChEBI" id="CHEBI:30616"/>
        <dbReference type="ChEBI" id="CHEBI:43474"/>
        <dbReference type="ChEBI" id="CHEBI:57287"/>
        <dbReference type="ChEBI" id="CHEBI:57292"/>
        <dbReference type="ChEBI" id="CHEBI:456216"/>
        <dbReference type="EC" id="6.2.1.5"/>
    </reaction>
</comment>
<comment type="catalytic activity">
    <reaction evidence="7">
        <text>GTP + succinate + CoA = succinyl-CoA + GDP + phosphate</text>
        <dbReference type="Rhea" id="RHEA:22120"/>
        <dbReference type="ChEBI" id="CHEBI:30031"/>
        <dbReference type="ChEBI" id="CHEBI:37565"/>
        <dbReference type="ChEBI" id="CHEBI:43474"/>
        <dbReference type="ChEBI" id="CHEBI:57287"/>
        <dbReference type="ChEBI" id="CHEBI:57292"/>
        <dbReference type="ChEBI" id="CHEBI:58189"/>
    </reaction>
</comment>
<evidence type="ECO:0000256" key="1">
    <source>
        <dbReference type="ARBA" id="ARBA00009182"/>
    </source>
</evidence>
<dbReference type="EC" id="6.2.1.5" evidence="7"/>
<dbReference type="NCBIfam" id="TIGR01016">
    <property type="entry name" value="sucCoAbeta"/>
    <property type="match status" value="1"/>
</dbReference>
<dbReference type="InterPro" id="IPR013815">
    <property type="entry name" value="ATP_grasp_subdomain_1"/>
</dbReference>
<comment type="pathway">
    <text evidence="7">Carbohydrate metabolism; tricarboxylic acid cycle; succinate from succinyl-CoA (ligase route): step 1/1.</text>
</comment>
<keyword evidence="2 7" id="KW-0816">Tricarboxylic acid cycle</keyword>
<dbReference type="InterPro" id="IPR017866">
    <property type="entry name" value="Succ-CoA_synthase_bsu_CS"/>
</dbReference>
<dbReference type="NCBIfam" id="NF001913">
    <property type="entry name" value="PRK00696.1"/>
    <property type="match status" value="1"/>
</dbReference>
<dbReference type="GO" id="GO:0004775">
    <property type="term" value="F:succinate-CoA ligase (ADP-forming) activity"/>
    <property type="evidence" value="ECO:0007669"/>
    <property type="project" value="UniProtKB-UniRule"/>
</dbReference>
<dbReference type="UniPathway" id="UPA00223">
    <property type="reaction ID" value="UER00999"/>
</dbReference>
<evidence type="ECO:0000256" key="2">
    <source>
        <dbReference type="ARBA" id="ARBA00022532"/>
    </source>
</evidence>
<dbReference type="SUPFAM" id="SSF52210">
    <property type="entry name" value="Succinyl-CoA synthetase domains"/>
    <property type="match status" value="1"/>
</dbReference>
<dbReference type="InterPro" id="IPR005811">
    <property type="entry name" value="SUCC_ACL_C"/>
</dbReference>
<dbReference type="SUPFAM" id="SSF56059">
    <property type="entry name" value="Glutathione synthetase ATP-binding domain-like"/>
    <property type="match status" value="1"/>
</dbReference>
<comment type="similarity">
    <text evidence="1 7">Belongs to the succinate/malate CoA ligase beta subunit family.</text>
</comment>
<feature type="domain" description="ATP-grasp" evidence="9">
    <location>
        <begin position="9"/>
        <end position="234"/>
    </location>
</feature>
<dbReference type="Gene3D" id="3.30.1490.20">
    <property type="entry name" value="ATP-grasp fold, A domain"/>
    <property type="match status" value="1"/>
</dbReference>
<feature type="binding site" evidence="7">
    <location>
        <position position="187"/>
    </location>
    <ligand>
        <name>Mg(2+)</name>
        <dbReference type="ChEBI" id="CHEBI:18420"/>
    </ligand>
</feature>
<keyword evidence="7 8" id="KW-0067">ATP-binding</keyword>
<feature type="binding site" evidence="7">
    <location>
        <position position="93"/>
    </location>
    <ligand>
        <name>ATP</name>
        <dbReference type="ChEBI" id="CHEBI:30616"/>
    </ligand>
</feature>
<dbReference type="PROSITE" id="PS01217">
    <property type="entry name" value="SUCCINYL_COA_LIG_3"/>
    <property type="match status" value="1"/>
</dbReference>
<reference evidence="10 11" key="1">
    <citation type="journal article" date="2014" name="BMC Genomics">
        <title>Comparison of environmental and isolate Sulfobacillus genomes reveals diverse carbon, sulfur, nitrogen, and hydrogen metabolisms.</title>
        <authorList>
            <person name="Justice N.B."/>
            <person name="Norman A."/>
            <person name="Brown C.T."/>
            <person name="Singh A."/>
            <person name="Thomas B.C."/>
            <person name="Banfield J.F."/>
        </authorList>
    </citation>
    <scope>NUCLEOTIDE SEQUENCE [LARGE SCALE GENOMIC DNA]</scope>
    <source>
        <strain evidence="10">AMDSBA3</strain>
    </source>
</reference>
<keyword evidence="3 7" id="KW-0436">Ligase</keyword>
<dbReference type="GO" id="GO:0042709">
    <property type="term" value="C:succinate-CoA ligase complex"/>
    <property type="evidence" value="ECO:0007669"/>
    <property type="project" value="TreeGrafter"/>
</dbReference>
<dbReference type="InterPro" id="IPR013650">
    <property type="entry name" value="ATP-grasp_succ-CoA_synth-type"/>
</dbReference>
<dbReference type="Gene3D" id="3.40.50.261">
    <property type="entry name" value="Succinyl-CoA synthetase domains"/>
    <property type="match status" value="1"/>
</dbReference>
<evidence type="ECO:0000256" key="5">
    <source>
        <dbReference type="ARBA" id="ARBA00022741"/>
    </source>
</evidence>
<dbReference type="PROSITE" id="PS50975">
    <property type="entry name" value="ATP_GRASP"/>
    <property type="match status" value="1"/>
</dbReference>
<gene>
    <name evidence="7" type="primary">sucC</name>
    <name evidence="10" type="ORF">C7B45_07675</name>
</gene>
<dbReference type="InterPro" id="IPR011761">
    <property type="entry name" value="ATP-grasp"/>
</dbReference>
<feature type="binding site" evidence="7">
    <location>
        <begin position="304"/>
        <end position="306"/>
    </location>
    <ligand>
        <name>substrate</name>
        <note>ligand shared with subunit alpha</note>
    </ligand>
</feature>
<feature type="binding site" evidence="7">
    <location>
        <position position="200"/>
    </location>
    <ligand>
        <name>Mg(2+)</name>
        <dbReference type="ChEBI" id="CHEBI:18420"/>
    </ligand>
</feature>
<keyword evidence="4 7" id="KW-0479">Metal-binding</keyword>
<dbReference type="GO" id="GO:0004776">
    <property type="term" value="F:succinate-CoA ligase (GDP-forming) activity"/>
    <property type="evidence" value="ECO:0007669"/>
    <property type="project" value="RHEA"/>
</dbReference>
<evidence type="ECO:0000313" key="10">
    <source>
        <dbReference type="EMBL" id="PSR22241.1"/>
    </source>
</evidence>
<sequence>MKQYEYLAKGALREYGIPVPPGRLVNNPDEAAQAVQEIGPAALKAQVLVGGRGKAGGIRFATTPDEARQVAQAMLGMDLKGYTVERLYAEGKLAIEREFYISVTTDRNKKVPLVMASLAGGVEIEDVDDAQIVRQWVDPRVGVMPYFGRELAQRLGLNGVLARELSDLVVKLYRIYQDRDAELVEINPLAVVDGHLVAADARLNIDDSALFRHGDVPIIDEGSELEQKVHKIGLAYVELDGDIAIMANGAGMAMATVDAIQYFGGKPANFLDAGGGASVEPTAQALDVLVSMHPKVIFINIFGGITRCDDVAQAILQVKNSSGIPVPLVVRLVGTNEKEGVRLLEEAGISAYSDMAPAAERAVELAGEGRA</sequence>
<keyword evidence="6 7" id="KW-0460">Magnesium</keyword>
<feature type="binding site" evidence="7">
    <location>
        <begin position="51"/>
        <end position="53"/>
    </location>
    <ligand>
        <name>ATP</name>
        <dbReference type="ChEBI" id="CHEBI:30616"/>
    </ligand>
</feature>
<evidence type="ECO:0000256" key="6">
    <source>
        <dbReference type="ARBA" id="ARBA00022842"/>
    </source>
</evidence>
<proteinExistence type="inferred from homology"/>
<evidence type="ECO:0000256" key="4">
    <source>
        <dbReference type="ARBA" id="ARBA00022723"/>
    </source>
</evidence>
<organism evidence="10 11">
    <name type="scientific">Sulfobacillus acidophilus</name>
    <dbReference type="NCBI Taxonomy" id="53633"/>
    <lineage>
        <taxon>Bacteria</taxon>
        <taxon>Bacillati</taxon>
        <taxon>Bacillota</taxon>
        <taxon>Clostridia</taxon>
        <taxon>Eubacteriales</taxon>
        <taxon>Clostridiales Family XVII. Incertae Sedis</taxon>
        <taxon>Sulfobacillus</taxon>
    </lineage>
</organism>
<dbReference type="Gene3D" id="3.30.470.20">
    <property type="entry name" value="ATP-grasp fold, B domain"/>
    <property type="match status" value="1"/>
</dbReference>
<dbReference type="PANTHER" id="PTHR11815:SF10">
    <property type="entry name" value="SUCCINATE--COA LIGASE [GDP-FORMING] SUBUNIT BETA, MITOCHONDRIAL"/>
    <property type="match status" value="1"/>
</dbReference>
<dbReference type="EMBL" id="PXYV01000020">
    <property type="protein sequence ID" value="PSR22241.1"/>
    <property type="molecule type" value="Genomic_DNA"/>
</dbReference>
<evidence type="ECO:0000313" key="11">
    <source>
        <dbReference type="Proteomes" id="UP000241848"/>
    </source>
</evidence>
<dbReference type="GO" id="GO:0006104">
    <property type="term" value="P:succinyl-CoA metabolic process"/>
    <property type="evidence" value="ECO:0007669"/>
    <property type="project" value="TreeGrafter"/>
</dbReference>
<keyword evidence="5 7" id="KW-0547">Nucleotide-binding</keyword>
<feature type="binding site" evidence="7">
    <location>
        <position position="248"/>
    </location>
    <ligand>
        <name>substrate</name>
        <note>ligand shared with subunit alpha</note>
    </ligand>
</feature>
<dbReference type="InterPro" id="IPR005809">
    <property type="entry name" value="Succ_CoA_ligase-like_bsu"/>
</dbReference>
<evidence type="ECO:0000256" key="8">
    <source>
        <dbReference type="PROSITE-ProRule" id="PRU00409"/>
    </source>
</evidence>
<accession>A0A2T2WJ24</accession>
<comment type="cofactor">
    <cofactor evidence="7">
        <name>Mg(2+)</name>
        <dbReference type="ChEBI" id="CHEBI:18420"/>
    </cofactor>
    <text evidence="7">Binds 1 Mg(2+) ion per subunit.</text>
</comment>
<dbReference type="GO" id="GO:0006099">
    <property type="term" value="P:tricarboxylic acid cycle"/>
    <property type="evidence" value="ECO:0007669"/>
    <property type="project" value="UniProtKB-UniRule"/>
</dbReference>
<comment type="caution">
    <text evidence="10">The sequence shown here is derived from an EMBL/GenBank/DDBJ whole genome shotgun (WGS) entry which is preliminary data.</text>
</comment>
<dbReference type="PANTHER" id="PTHR11815">
    <property type="entry name" value="SUCCINYL-COA SYNTHETASE BETA CHAIN"/>
    <property type="match status" value="1"/>
</dbReference>
<comment type="subunit">
    <text evidence="7">Heterotetramer of two alpha and two beta subunits.</text>
</comment>
<dbReference type="Pfam" id="PF00549">
    <property type="entry name" value="Ligase_CoA"/>
    <property type="match status" value="1"/>
</dbReference>
<dbReference type="GO" id="GO:0005524">
    <property type="term" value="F:ATP binding"/>
    <property type="evidence" value="ECO:0007669"/>
    <property type="project" value="UniProtKB-UniRule"/>
</dbReference>
<evidence type="ECO:0000259" key="9">
    <source>
        <dbReference type="PROSITE" id="PS50975"/>
    </source>
</evidence>
<dbReference type="InterPro" id="IPR016102">
    <property type="entry name" value="Succinyl-CoA_synth-like"/>
</dbReference>
<dbReference type="PIRSF" id="PIRSF001554">
    <property type="entry name" value="SucCS_beta"/>
    <property type="match status" value="1"/>
</dbReference>
<dbReference type="Pfam" id="PF08442">
    <property type="entry name" value="ATP-grasp_2"/>
    <property type="match status" value="1"/>
</dbReference>
<dbReference type="AlphaFoldDB" id="A0A2T2WJ24"/>
<dbReference type="GO" id="GO:0000287">
    <property type="term" value="F:magnesium ion binding"/>
    <property type="evidence" value="ECO:0007669"/>
    <property type="project" value="UniProtKB-UniRule"/>
</dbReference>
<dbReference type="FunFam" id="3.30.470.20:FF:000002">
    <property type="entry name" value="Succinate--CoA ligase [ADP-forming] subunit beta"/>
    <property type="match status" value="1"/>
</dbReference>
<feature type="binding site" evidence="7">
    <location>
        <position position="44"/>
    </location>
    <ligand>
        <name>ATP</name>
        <dbReference type="ChEBI" id="CHEBI:30616"/>
    </ligand>
</feature>
<feature type="binding site" evidence="7">
    <location>
        <position position="98"/>
    </location>
    <ligand>
        <name>ATP</name>
        <dbReference type="ChEBI" id="CHEBI:30616"/>
    </ligand>
</feature>